<organism evidence="2 3">
    <name type="scientific">Sulfurimonas aquatica</name>
    <dbReference type="NCBI Taxonomy" id="2672570"/>
    <lineage>
        <taxon>Bacteria</taxon>
        <taxon>Pseudomonadati</taxon>
        <taxon>Campylobacterota</taxon>
        <taxon>Epsilonproteobacteria</taxon>
        <taxon>Campylobacterales</taxon>
        <taxon>Sulfurimonadaceae</taxon>
        <taxon>Sulfurimonas</taxon>
    </lineage>
</organism>
<dbReference type="Gene3D" id="2.60.40.10">
    <property type="entry name" value="Immunoglobulins"/>
    <property type="match status" value="1"/>
</dbReference>
<dbReference type="EMBL" id="CP046072">
    <property type="protein sequence ID" value="QSZ40776.1"/>
    <property type="molecule type" value="Genomic_DNA"/>
</dbReference>
<proteinExistence type="predicted"/>
<reference evidence="2" key="1">
    <citation type="submission" date="2019-11" db="EMBL/GenBank/DDBJ databases">
        <authorList>
            <person name="Kojima H."/>
        </authorList>
    </citation>
    <scope>NUCLEOTIDE SEQUENCE</scope>
    <source>
        <strain evidence="2">H1576</strain>
    </source>
</reference>
<dbReference type="InterPro" id="IPR013783">
    <property type="entry name" value="Ig-like_fold"/>
</dbReference>
<feature type="signal peptide" evidence="1">
    <location>
        <begin position="1"/>
        <end position="18"/>
    </location>
</feature>
<dbReference type="PROSITE" id="PS51257">
    <property type="entry name" value="PROKAR_LIPOPROTEIN"/>
    <property type="match status" value="1"/>
</dbReference>
<name>A0A975GBK4_9BACT</name>
<evidence type="ECO:0000313" key="2">
    <source>
        <dbReference type="EMBL" id="QSZ40776.1"/>
    </source>
</evidence>
<evidence type="ECO:0000313" key="3">
    <source>
        <dbReference type="Proteomes" id="UP000671852"/>
    </source>
</evidence>
<keyword evidence="3" id="KW-1185">Reference proteome</keyword>
<dbReference type="RefSeq" id="WP_207562056.1">
    <property type="nucleotide sequence ID" value="NZ_CP046072.1"/>
</dbReference>
<feature type="chain" id="PRO_5037248264" description="Lipoprotein" evidence="1">
    <location>
        <begin position="19"/>
        <end position="449"/>
    </location>
</feature>
<evidence type="ECO:0000256" key="1">
    <source>
        <dbReference type="SAM" id="SignalP"/>
    </source>
</evidence>
<sequence>MKNILFIILMPFIFIACGGGGSEATSSETTKSTTSDISNSSNVTPVTIKDSLRGEWMYINDGTIVYIDENFVYPITEQSSTLISIVKDSKTYHLMRSGIDSTNVNGNLYEEGTVVSKSIARAIGRNIKKSQNKIGNINVILKHLTDAKNKKEQNINTAGQFSFSNVKSGKYVLKATTDTNLSVETKVDVKGEEISLGSFKLVGDDGYNFKTEFVIDNSDSGYFYGNLTTYTGKLKIKNIGTKLGTGLNYTFKTDSGYVANLTNEIILGTVDVNQSIDIPFSISFNVLDKVTETVSLDIIIKDVNNNEWIDTVFFHVYQTPMNVYVKSKQANVNGYIVAPGNELTKINASNATLTVPYRAGKVYYLVLSNPDVQNETPYSIGIDVPTLAFDTFQETGAHEPNNIESEATTIRPDESIVSYLHVGDIDYYKIDMSTSADVGLYSPPQIPFR</sequence>
<dbReference type="AlphaFoldDB" id="A0A975GBK4"/>
<accession>A0A975GBK4</accession>
<keyword evidence="1" id="KW-0732">Signal</keyword>
<reference evidence="2" key="2">
    <citation type="submission" date="2021-04" db="EMBL/GenBank/DDBJ databases">
        <title>Isolation and characterization of a novel species of the genus Sulfurimonas.</title>
        <authorList>
            <person name="Fukui M."/>
        </authorList>
    </citation>
    <scope>NUCLEOTIDE SEQUENCE</scope>
    <source>
        <strain evidence="2">H1576</strain>
    </source>
</reference>
<dbReference type="KEGG" id="saqt:GJV85_01125"/>
<dbReference type="Proteomes" id="UP000671852">
    <property type="component" value="Chromosome"/>
</dbReference>
<gene>
    <name evidence="2" type="ORF">GJV85_01125</name>
</gene>
<protein>
    <recommendedName>
        <fullName evidence="4">Lipoprotein</fullName>
    </recommendedName>
</protein>
<evidence type="ECO:0008006" key="4">
    <source>
        <dbReference type="Google" id="ProtNLM"/>
    </source>
</evidence>